<sequence>MSKSVASESKKDHENRKTSGKRGAGDEGDEDEEEILKFPPVESLATLMAVNTAPAPVDDFMHTPQFMIFFVEFAHDQTLMSICVLSTEWNRMAGVIADQRIIEGMMRGELIVHGGKDKRRPYSTS</sequence>
<evidence type="ECO:0000256" key="1">
    <source>
        <dbReference type="SAM" id="MobiDB-lite"/>
    </source>
</evidence>
<feature type="compositionally biased region" description="Basic and acidic residues" evidence="1">
    <location>
        <begin position="8"/>
        <end position="17"/>
    </location>
</feature>
<reference evidence="3" key="1">
    <citation type="journal article" date="2023" name="Commun. Biol.">
        <title>Genome analysis of Parmales, the sister group of diatoms, reveals the evolutionary specialization of diatoms from phago-mixotrophs to photoautotrophs.</title>
        <authorList>
            <person name="Ban H."/>
            <person name="Sato S."/>
            <person name="Yoshikawa S."/>
            <person name="Yamada K."/>
            <person name="Nakamura Y."/>
            <person name="Ichinomiya M."/>
            <person name="Sato N."/>
            <person name="Blanc-Mathieu R."/>
            <person name="Endo H."/>
            <person name="Kuwata A."/>
            <person name="Ogata H."/>
        </authorList>
    </citation>
    <scope>NUCLEOTIDE SEQUENCE [LARGE SCALE GENOMIC DNA]</scope>
    <source>
        <strain evidence="3">NIES 3700</strain>
    </source>
</reference>
<gene>
    <name evidence="2" type="ORF">TrLO_g494</name>
</gene>
<feature type="region of interest" description="Disordered" evidence="1">
    <location>
        <begin position="1"/>
        <end position="34"/>
    </location>
</feature>
<comment type="caution">
    <text evidence="2">The sequence shown here is derived from an EMBL/GenBank/DDBJ whole genome shotgun (WGS) entry which is preliminary data.</text>
</comment>
<dbReference type="Proteomes" id="UP001165122">
    <property type="component" value="Unassembled WGS sequence"/>
</dbReference>
<proteinExistence type="predicted"/>
<evidence type="ECO:0000313" key="3">
    <source>
        <dbReference type="Proteomes" id="UP001165122"/>
    </source>
</evidence>
<organism evidence="2 3">
    <name type="scientific">Triparma laevis f. longispina</name>
    <dbReference type="NCBI Taxonomy" id="1714387"/>
    <lineage>
        <taxon>Eukaryota</taxon>
        <taxon>Sar</taxon>
        <taxon>Stramenopiles</taxon>
        <taxon>Ochrophyta</taxon>
        <taxon>Bolidophyceae</taxon>
        <taxon>Parmales</taxon>
        <taxon>Triparmaceae</taxon>
        <taxon>Triparma</taxon>
    </lineage>
</organism>
<name>A0A9W7F2T9_9STRA</name>
<dbReference type="EMBL" id="BRXW01000030">
    <property type="protein sequence ID" value="GMI01074.1"/>
    <property type="molecule type" value="Genomic_DNA"/>
</dbReference>
<keyword evidence="3" id="KW-1185">Reference proteome</keyword>
<evidence type="ECO:0000313" key="2">
    <source>
        <dbReference type="EMBL" id="GMI01074.1"/>
    </source>
</evidence>
<protein>
    <submittedName>
        <fullName evidence="2">Uncharacterized protein</fullName>
    </submittedName>
</protein>
<dbReference type="AlphaFoldDB" id="A0A9W7F2T9"/>
<accession>A0A9W7F2T9</accession>